<sequence length="112" mass="11930">MSPMWISILSLGDPYWPNEAGARAAWAGMGPITNAIGMNLTAVSVQSPVAWEPDPCGDVRGDAPLDQCVRCLAAVVDETSLLWLCEKVIPHTELDALAVKRAEPLGPTCISE</sequence>
<evidence type="ECO:0000313" key="1">
    <source>
        <dbReference type="EMBL" id="VTP01119.1"/>
    </source>
</evidence>
<proteinExistence type="predicted"/>
<name>A0A653EUV6_9MYCO</name>
<dbReference type="AlphaFoldDB" id="A0A653EUV6"/>
<organism evidence="1">
    <name type="scientific">Mycobacterium riyadhense</name>
    <dbReference type="NCBI Taxonomy" id="486698"/>
    <lineage>
        <taxon>Bacteria</taxon>
        <taxon>Bacillati</taxon>
        <taxon>Actinomycetota</taxon>
        <taxon>Actinomycetes</taxon>
        <taxon>Mycobacteriales</taxon>
        <taxon>Mycobacteriaceae</taxon>
        <taxon>Mycobacterium</taxon>
    </lineage>
</organism>
<dbReference type="EMBL" id="LR589112">
    <property type="protein sequence ID" value="VTP01119.1"/>
    <property type="molecule type" value="Genomic_DNA"/>
</dbReference>
<protein>
    <submittedName>
        <fullName evidence="1">Uncharacterized protein</fullName>
    </submittedName>
</protein>
<gene>
    <name evidence="1" type="ORF">BIN_B_03909</name>
</gene>
<accession>A0A653EUV6</accession>
<reference evidence="1" key="1">
    <citation type="submission" date="2019-05" db="EMBL/GenBank/DDBJ databases">
        <authorList>
            <person name="Naeem R."/>
            <person name="Antony C."/>
            <person name="Guan Q."/>
        </authorList>
    </citation>
    <scope>NUCLEOTIDE SEQUENCE</scope>
    <source>
        <strain evidence="1">2</strain>
    </source>
</reference>